<protein>
    <recommendedName>
        <fullName evidence="2">histidine kinase</fullName>
        <ecNumber evidence="2">2.7.13.3</ecNumber>
    </recommendedName>
</protein>
<evidence type="ECO:0000313" key="13">
    <source>
        <dbReference type="Proteomes" id="UP001144372"/>
    </source>
</evidence>
<evidence type="ECO:0000256" key="3">
    <source>
        <dbReference type="ARBA" id="ARBA00022553"/>
    </source>
</evidence>
<dbReference type="InterPro" id="IPR036097">
    <property type="entry name" value="HisK_dim/P_sf"/>
</dbReference>
<evidence type="ECO:0000256" key="8">
    <source>
        <dbReference type="ARBA" id="ARBA00023012"/>
    </source>
</evidence>
<dbReference type="SUPFAM" id="SSF55874">
    <property type="entry name" value="ATPase domain of HSP90 chaperone/DNA topoisomerase II/histidine kinase"/>
    <property type="match status" value="1"/>
</dbReference>
<dbReference type="PRINTS" id="PR00344">
    <property type="entry name" value="BCTRLSENSOR"/>
</dbReference>
<dbReference type="EC" id="2.7.13.3" evidence="2"/>
<keyword evidence="8" id="KW-0902">Two-component regulatory system</keyword>
<dbReference type="Gene3D" id="3.30.565.10">
    <property type="entry name" value="Histidine kinase-like ATPase, C-terminal domain"/>
    <property type="match status" value="1"/>
</dbReference>
<comment type="catalytic activity">
    <reaction evidence="1">
        <text>ATP + protein L-histidine = ADP + protein N-phospho-L-histidine.</text>
        <dbReference type="EC" id="2.7.13.3"/>
    </reaction>
</comment>
<feature type="transmembrane region" description="Helical" evidence="10">
    <location>
        <begin position="20"/>
        <end position="43"/>
    </location>
</feature>
<evidence type="ECO:0000256" key="10">
    <source>
        <dbReference type="SAM" id="Phobius"/>
    </source>
</evidence>
<dbReference type="InterPro" id="IPR036890">
    <property type="entry name" value="HATPase_C_sf"/>
</dbReference>
<dbReference type="SMART" id="SM00387">
    <property type="entry name" value="HATPase_c"/>
    <property type="match status" value="1"/>
</dbReference>
<keyword evidence="10" id="KW-0472">Membrane</keyword>
<dbReference type="Pfam" id="PF02518">
    <property type="entry name" value="HATPase_c"/>
    <property type="match status" value="1"/>
</dbReference>
<dbReference type="SUPFAM" id="SSF47384">
    <property type="entry name" value="Homodimeric domain of signal transducing histidine kinase"/>
    <property type="match status" value="1"/>
</dbReference>
<dbReference type="GO" id="GO:0000155">
    <property type="term" value="F:phosphorelay sensor kinase activity"/>
    <property type="evidence" value="ECO:0007669"/>
    <property type="project" value="InterPro"/>
</dbReference>
<evidence type="ECO:0000256" key="7">
    <source>
        <dbReference type="ARBA" id="ARBA00022840"/>
    </source>
</evidence>
<sequence>MISIFKAKAPSQDGGQSFQLVKYVSLSSLMVILVCTFFLSGFISQRVKAILLSKSEQYASLVAENLNHQVFFQFTLPTLISDGEIRLSRETQYERLDKVVRNTIHGFSVERVNIYNPQQILTYSTEPDKVGTKGNLENVFDRALREESVSFLVGQKKSFLGIIEWSGGIRKLKTYFPMWEEKPMSWKRGKVLGVFEIIQDMTHDYELIHRFQLIVVLSFLVFVGIVFVTILLFASRAEKIIEARSAEKKKLEDRLHQAERLAALGEMVAGVSHEIRNPLGIIRSTAELLHTRIESERQKRFTSIIVEEATRLNDILTEFLDFARPKTIRASRCCVEDILERNLKMIEPECLKLGISVERYYQNGCCTLEADMELLYRAFFNLMANALQAMPSGGTLRVRSAWLNDVSGPKQVEVRIEDTGFGIPPELQNKIFNPFFTTREKGTGLGLAIVQTIIDSHNGYIEVDSKAGQGTAVVIRLPVSQPELKTENEKTV</sequence>
<evidence type="ECO:0000256" key="5">
    <source>
        <dbReference type="ARBA" id="ARBA00022741"/>
    </source>
</evidence>
<dbReference type="InterPro" id="IPR005467">
    <property type="entry name" value="His_kinase_dom"/>
</dbReference>
<feature type="coiled-coil region" evidence="9">
    <location>
        <begin position="234"/>
        <end position="261"/>
    </location>
</feature>
<dbReference type="PANTHER" id="PTHR43065:SF10">
    <property type="entry name" value="PEROXIDE STRESS-ACTIVATED HISTIDINE KINASE MAK3"/>
    <property type="match status" value="1"/>
</dbReference>
<keyword evidence="10" id="KW-1133">Transmembrane helix</keyword>
<dbReference type="EMBL" id="BSDR01000001">
    <property type="protein sequence ID" value="GLI33355.1"/>
    <property type="molecule type" value="Genomic_DNA"/>
</dbReference>
<evidence type="ECO:0000313" key="12">
    <source>
        <dbReference type="EMBL" id="GLI33355.1"/>
    </source>
</evidence>
<keyword evidence="9" id="KW-0175">Coiled coil</keyword>
<dbReference type="CDD" id="cd00082">
    <property type="entry name" value="HisKA"/>
    <property type="match status" value="1"/>
</dbReference>
<dbReference type="GO" id="GO:0005524">
    <property type="term" value="F:ATP binding"/>
    <property type="evidence" value="ECO:0007669"/>
    <property type="project" value="UniProtKB-KW"/>
</dbReference>
<gene>
    <name evidence="12" type="ORF">DAMNIGENAA_07880</name>
</gene>
<comment type="caution">
    <text evidence="12">The sequence shown here is derived from an EMBL/GenBank/DDBJ whole genome shotgun (WGS) entry which is preliminary data.</text>
</comment>
<keyword evidence="7" id="KW-0067">ATP-binding</keyword>
<keyword evidence="10" id="KW-0812">Transmembrane</keyword>
<evidence type="ECO:0000256" key="4">
    <source>
        <dbReference type="ARBA" id="ARBA00022679"/>
    </source>
</evidence>
<organism evidence="12 13">
    <name type="scientific">Desulforhabdus amnigena</name>
    <dbReference type="NCBI Taxonomy" id="40218"/>
    <lineage>
        <taxon>Bacteria</taxon>
        <taxon>Pseudomonadati</taxon>
        <taxon>Thermodesulfobacteriota</taxon>
        <taxon>Syntrophobacteria</taxon>
        <taxon>Syntrophobacterales</taxon>
        <taxon>Syntrophobacteraceae</taxon>
        <taxon>Desulforhabdus</taxon>
    </lineage>
</organism>
<evidence type="ECO:0000259" key="11">
    <source>
        <dbReference type="PROSITE" id="PS50109"/>
    </source>
</evidence>
<accession>A0A9W6D375</accession>
<dbReference type="InterPro" id="IPR004358">
    <property type="entry name" value="Sig_transdc_His_kin-like_C"/>
</dbReference>
<dbReference type="PROSITE" id="PS50109">
    <property type="entry name" value="HIS_KIN"/>
    <property type="match status" value="1"/>
</dbReference>
<feature type="domain" description="Histidine kinase" evidence="11">
    <location>
        <begin position="270"/>
        <end position="481"/>
    </location>
</feature>
<evidence type="ECO:0000256" key="6">
    <source>
        <dbReference type="ARBA" id="ARBA00022777"/>
    </source>
</evidence>
<dbReference type="RefSeq" id="WP_281792366.1">
    <property type="nucleotide sequence ID" value="NZ_BSDR01000001.1"/>
</dbReference>
<keyword evidence="4" id="KW-0808">Transferase</keyword>
<evidence type="ECO:0000256" key="1">
    <source>
        <dbReference type="ARBA" id="ARBA00000085"/>
    </source>
</evidence>
<reference evidence="12" key="1">
    <citation type="submission" date="2022-12" db="EMBL/GenBank/DDBJ databases">
        <title>Reference genome sequencing for broad-spectrum identification of bacterial and archaeal isolates by mass spectrometry.</title>
        <authorList>
            <person name="Sekiguchi Y."/>
            <person name="Tourlousse D.M."/>
        </authorList>
    </citation>
    <scope>NUCLEOTIDE SEQUENCE</scope>
    <source>
        <strain evidence="12">ASRB1</strain>
    </source>
</reference>
<proteinExistence type="predicted"/>
<dbReference type="Proteomes" id="UP001144372">
    <property type="component" value="Unassembled WGS sequence"/>
</dbReference>
<feature type="transmembrane region" description="Helical" evidence="10">
    <location>
        <begin position="211"/>
        <end position="234"/>
    </location>
</feature>
<keyword evidence="13" id="KW-1185">Reference proteome</keyword>
<dbReference type="AlphaFoldDB" id="A0A9W6D375"/>
<keyword evidence="6 12" id="KW-0418">Kinase</keyword>
<keyword evidence="3" id="KW-0597">Phosphoprotein</keyword>
<dbReference type="Pfam" id="PF00512">
    <property type="entry name" value="HisKA"/>
    <property type="match status" value="1"/>
</dbReference>
<name>A0A9W6D375_9BACT</name>
<keyword evidence="5" id="KW-0547">Nucleotide-binding</keyword>
<evidence type="ECO:0000256" key="2">
    <source>
        <dbReference type="ARBA" id="ARBA00012438"/>
    </source>
</evidence>
<dbReference type="InterPro" id="IPR003594">
    <property type="entry name" value="HATPase_dom"/>
</dbReference>
<dbReference type="InterPro" id="IPR003661">
    <property type="entry name" value="HisK_dim/P_dom"/>
</dbReference>
<dbReference type="Gene3D" id="1.10.287.130">
    <property type="match status" value="1"/>
</dbReference>
<dbReference type="PANTHER" id="PTHR43065">
    <property type="entry name" value="SENSOR HISTIDINE KINASE"/>
    <property type="match status" value="1"/>
</dbReference>
<evidence type="ECO:0000256" key="9">
    <source>
        <dbReference type="SAM" id="Coils"/>
    </source>
</evidence>
<dbReference type="SMART" id="SM00388">
    <property type="entry name" value="HisKA"/>
    <property type="match status" value="1"/>
</dbReference>